<evidence type="ECO:0000256" key="1">
    <source>
        <dbReference type="SAM" id="SignalP"/>
    </source>
</evidence>
<sequence length="477" mass="53225">MKKNKYILLLLIIVNLFALSSCTDTYDLHQKYLEDGETIYTNKVDSVASLPGNNRLKLSGYITNAFNVEKIVVYWNNGENSQTFPYTKSENFTDPLDLVITGLDENSYQFDIFSVDADGNKSVKVTAFGTSFGEIYRSNLESRLLKSYYYKKDSDAIVKFNIKSDLTRDTEVSFTNLSGEDVSVTLGEDDEEVILVNIDPTKEVMYRTNYVPTPMDDETAEETSIDEFTSDWTSYTLPSTLKTIAESFMFTPTLGGSQANWTNENGSLNITVEFRKSVAGSIVSSSTTSNEVAGTYEIRGMEPGQQDIEIVVTDIYGNSYATTYSAKPIEAYNRDLWSVIDVSSEEPKENTWGNGGEGIHAIDESTATFWHTQWDLAQPDYPHHLTIDMGESLTILAFEVLGRTKNNNKAAGEHEFWASSDNATWTLIASYTGELSTSKILIETTETTARYIRYNAVAPGSGATNYTFLADLSIYAK</sequence>
<accession>A0ABY9XR10</accession>
<dbReference type="Pfam" id="PF00754">
    <property type="entry name" value="F5_F8_type_C"/>
    <property type="match status" value="1"/>
</dbReference>
<dbReference type="Gene3D" id="2.60.120.260">
    <property type="entry name" value="Galactose-binding domain-like"/>
    <property type="match status" value="1"/>
</dbReference>
<feature type="signal peptide" evidence="1">
    <location>
        <begin position="1"/>
        <end position="20"/>
    </location>
</feature>
<dbReference type="Pfam" id="PF16389">
    <property type="entry name" value="DUF4998"/>
    <property type="match status" value="1"/>
</dbReference>
<feature type="chain" id="PRO_5046527384" evidence="1">
    <location>
        <begin position="21"/>
        <end position="477"/>
    </location>
</feature>
<dbReference type="Pfam" id="PF17166">
    <property type="entry name" value="DUF5126"/>
    <property type="match status" value="1"/>
</dbReference>
<feature type="domain" description="DUF5126" evidence="3">
    <location>
        <begin position="239"/>
        <end position="325"/>
    </location>
</feature>
<organism evidence="4 5">
    <name type="scientific">Thalassobellus suaedae</name>
    <dbReference type="NCBI Taxonomy" id="3074124"/>
    <lineage>
        <taxon>Bacteria</taxon>
        <taxon>Pseudomonadati</taxon>
        <taxon>Bacteroidota</taxon>
        <taxon>Flavobacteriia</taxon>
        <taxon>Flavobacteriales</taxon>
        <taxon>Flavobacteriaceae</taxon>
        <taxon>Thalassobellus</taxon>
    </lineage>
</organism>
<proteinExistence type="predicted"/>
<dbReference type="InterPro" id="IPR008979">
    <property type="entry name" value="Galactose-bd-like_sf"/>
</dbReference>
<name>A0ABY9XR10_9FLAO</name>
<dbReference type="InterPro" id="IPR033431">
    <property type="entry name" value="DUF5126"/>
</dbReference>
<dbReference type="RefSeq" id="WP_415865064.1">
    <property type="nucleotide sequence ID" value="NZ_CP134537.1"/>
</dbReference>
<dbReference type="SUPFAM" id="SSF49785">
    <property type="entry name" value="Galactose-binding domain-like"/>
    <property type="match status" value="1"/>
</dbReference>
<dbReference type="Proteomes" id="UP001302806">
    <property type="component" value="Chromosome"/>
</dbReference>
<protein>
    <submittedName>
        <fullName evidence="4">DUF4998 domain-containing protein</fullName>
    </submittedName>
</protein>
<evidence type="ECO:0000313" key="5">
    <source>
        <dbReference type="Proteomes" id="UP001302806"/>
    </source>
</evidence>
<evidence type="ECO:0000259" key="3">
    <source>
        <dbReference type="Pfam" id="PF17166"/>
    </source>
</evidence>
<dbReference type="EMBL" id="CP134537">
    <property type="protein sequence ID" value="WNH08382.1"/>
    <property type="molecule type" value="Genomic_DNA"/>
</dbReference>
<gene>
    <name evidence="4" type="ORF">RHP51_14770</name>
</gene>
<feature type="domain" description="F5/8 type C" evidence="2">
    <location>
        <begin position="345"/>
        <end position="461"/>
    </location>
</feature>
<evidence type="ECO:0000313" key="4">
    <source>
        <dbReference type="EMBL" id="WNH08382.1"/>
    </source>
</evidence>
<dbReference type="InterPro" id="IPR000421">
    <property type="entry name" value="FA58C"/>
</dbReference>
<keyword evidence="1" id="KW-0732">Signal</keyword>
<reference evidence="4 5" key="1">
    <citation type="submission" date="2023-09" db="EMBL/GenBank/DDBJ databases">
        <title>Thalassobella suaedae gen. nov., sp. nov., a marine bacterium of the family Flavobacteriaceae isolated from a halophyte Suaeda japonica.</title>
        <authorList>
            <person name="Lee S.Y."/>
            <person name="Hwang C.Y."/>
        </authorList>
    </citation>
    <scope>NUCLEOTIDE SEQUENCE [LARGE SCALE GENOMIC DNA]</scope>
    <source>
        <strain evidence="4 5">HL-DH14</strain>
    </source>
</reference>
<evidence type="ECO:0000259" key="2">
    <source>
        <dbReference type="Pfam" id="PF00754"/>
    </source>
</evidence>